<keyword evidence="8" id="KW-1185">Reference proteome</keyword>
<dbReference type="GO" id="GO:0017000">
    <property type="term" value="P:antibiotic biosynthetic process"/>
    <property type="evidence" value="ECO:0007669"/>
    <property type="project" value="UniProtKB-ARBA"/>
</dbReference>
<dbReference type="Pfam" id="PF00109">
    <property type="entry name" value="ketoacyl-synt"/>
    <property type="match status" value="1"/>
</dbReference>
<dbReference type="GO" id="GO:0006633">
    <property type="term" value="P:fatty acid biosynthetic process"/>
    <property type="evidence" value="ECO:0007669"/>
    <property type="project" value="TreeGrafter"/>
</dbReference>
<evidence type="ECO:0000256" key="2">
    <source>
        <dbReference type="ARBA" id="ARBA00022553"/>
    </source>
</evidence>
<feature type="compositionally biased region" description="Low complexity" evidence="5">
    <location>
        <begin position="124"/>
        <end position="137"/>
    </location>
</feature>
<evidence type="ECO:0000259" key="6">
    <source>
        <dbReference type="PROSITE" id="PS50075"/>
    </source>
</evidence>
<feature type="region of interest" description="Disordered" evidence="5">
    <location>
        <begin position="123"/>
        <end position="201"/>
    </location>
</feature>
<evidence type="ECO:0000313" key="7">
    <source>
        <dbReference type="EMBL" id="ARX88031.1"/>
    </source>
</evidence>
<dbReference type="KEGG" id="salf:SMD44_07517"/>
<dbReference type="InterPro" id="IPR006162">
    <property type="entry name" value="Ppantetheine_attach_site"/>
</dbReference>
<protein>
    <recommendedName>
        <fullName evidence="6">Carrier domain-containing protein</fullName>
    </recommendedName>
</protein>
<name>A0A1Z1WNJ6_9ACTN</name>
<dbReference type="SUPFAM" id="SSF47336">
    <property type="entry name" value="ACP-like"/>
    <property type="match status" value="1"/>
</dbReference>
<reference evidence="7 8" key="1">
    <citation type="submission" date="2017-05" db="EMBL/GenBank/DDBJ databases">
        <title>Streptomyces alboflavus Genome sequencing and assembly.</title>
        <authorList>
            <person name="Wang Y."/>
            <person name="Du B."/>
            <person name="Ding Y."/>
            <person name="Liu H."/>
            <person name="Hou Q."/>
            <person name="Liu K."/>
            <person name="Wang C."/>
            <person name="Yao L."/>
        </authorList>
    </citation>
    <scope>NUCLEOTIDE SEQUENCE [LARGE SCALE GENOMIC DNA]</scope>
    <source>
        <strain evidence="7 8">MDJK44</strain>
    </source>
</reference>
<dbReference type="InterPro" id="IPR036736">
    <property type="entry name" value="ACP-like_sf"/>
</dbReference>
<sequence>MVRAQAAAVLGHAGPTAVEPGRAFKELGFDSLTAVELRNRLTRATGLRLPATLVFDHPTPQELAAHVHGRLTGQDRRERPAVRTRVRADEPIAVVGMACRFPGGVASPEDLWRLVDRGADAVSAFPPTAAGPRTPARSRPRADSCGTPRSSTPSSSASARARRWRWTRSSGSSSKSPGRRWNARASTRRPCAAAEPGCSPG</sequence>
<dbReference type="InterPro" id="IPR020806">
    <property type="entry name" value="PKS_PP-bd"/>
</dbReference>
<evidence type="ECO:0000256" key="5">
    <source>
        <dbReference type="SAM" id="MobiDB-lite"/>
    </source>
</evidence>
<dbReference type="GO" id="GO:0031177">
    <property type="term" value="F:phosphopantetheine binding"/>
    <property type="evidence" value="ECO:0007669"/>
    <property type="project" value="InterPro"/>
</dbReference>
<dbReference type="Pfam" id="PF00550">
    <property type="entry name" value="PP-binding"/>
    <property type="match status" value="1"/>
</dbReference>
<dbReference type="SMART" id="SM00823">
    <property type="entry name" value="PKS_PP"/>
    <property type="match status" value="1"/>
</dbReference>
<dbReference type="PROSITE" id="PS50075">
    <property type="entry name" value="CARRIER"/>
    <property type="match status" value="1"/>
</dbReference>
<evidence type="ECO:0000256" key="1">
    <source>
        <dbReference type="ARBA" id="ARBA00022450"/>
    </source>
</evidence>
<dbReference type="InterPro" id="IPR009081">
    <property type="entry name" value="PP-bd_ACP"/>
</dbReference>
<evidence type="ECO:0000256" key="4">
    <source>
        <dbReference type="ARBA" id="ARBA00023268"/>
    </source>
</evidence>
<proteinExistence type="predicted"/>
<feature type="compositionally biased region" description="Low complexity" evidence="5">
    <location>
        <begin position="146"/>
        <end position="159"/>
    </location>
</feature>
<keyword evidence="2" id="KW-0597">Phosphoprotein</keyword>
<evidence type="ECO:0000256" key="3">
    <source>
        <dbReference type="ARBA" id="ARBA00022679"/>
    </source>
</evidence>
<feature type="domain" description="Carrier" evidence="6">
    <location>
        <begin position="1"/>
        <end position="71"/>
    </location>
</feature>
<feature type="compositionally biased region" description="Low complexity" evidence="5">
    <location>
        <begin position="167"/>
        <end position="176"/>
    </location>
</feature>
<dbReference type="InterPro" id="IPR050091">
    <property type="entry name" value="PKS_NRPS_Biosynth_Enz"/>
</dbReference>
<dbReference type="AlphaFoldDB" id="A0A1Z1WNJ6"/>
<organism evidence="7 8">
    <name type="scientific">Streptomyces alboflavus</name>
    <dbReference type="NCBI Taxonomy" id="67267"/>
    <lineage>
        <taxon>Bacteria</taxon>
        <taxon>Bacillati</taxon>
        <taxon>Actinomycetota</taxon>
        <taxon>Actinomycetes</taxon>
        <taxon>Kitasatosporales</taxon>
        <taxon>Streptomycetaceae</taxon>
        <taxon>Streptomyces</taxon>
    </lineage>
</organism>
<evidence type="ECO:0000313" key="8">
    <source>
        <dbReference type="Proteomes" id="UP000195880"/>
    </source>
</evidence>
<dbReference type="Gene3D" id="3.40.47.10">
    <property type="match status" value="1"/>
</dbReference>
<dbReference type="PROSITE" id="PS00012">
    <property type="entry name" value="PHOSPHOPANTETHEINE"/>
    <property type="match status" value="1"/>
</dbReference>
<keyword evidence="1" id="KW-0596">Phosphopantetheine</keyword>
<gene>
    <name evidence="7" type="ORF">SMD44_07517</name>
</gene>
<accession>A0A1Z1WNJ6</accession>
<dbReference type="Proteomes" id="UP000195880">
    <property type="component" value="Chromosome"/>
</dbReference>
<dbReference type="FunFam" id="1.10.1200.10:FF:000007">
    <property type="entry name" value="Probable polyketide synthase pks17"/>
    <property type="match status" value="1"/>
</dbReference>
<keyword evidence="4" id="KW-0511">Multifunctional enzyme</keyword>
<dbReference type="InterPro" id="IPR016039">
    <property type="entry name" value="Thiolase-like"/>
</dbReference>
<dbReference type="InterPro" id="IPR014030">
    <property type="entry name" value="Ketoacyl_synth_N"/>
</dbReference>
<dbReference type="EMBL" id="CP021748">
    <property type="protein sequence ID" value="ARX88031.1"/>
    <property type="molecule type" value="Genomic_DNA"/>
</dbReference>
<dbReference type="GO" id="GO:0004312">
    <property type="term" value="F:fatty acid synthase activity"/>
    <property type="evidence" value="ECO:0007669"/>
    <property type="project" value="TreeGrafter"/>
</dbReference>
<dbReference type="PANTHER" id="PTHR43775">
    <property type="entry name" value="FATTY ACID SYNTHASE"/>
    <property type="match status" value="1"/>
</dbReference>
<dbReference type="SMART" id="SM01294">
    <property type="entry name" value="PKS_PP_betabranch"/>
    <property type="match status" value="1"/>
</dbReference>
<dbReference type="Gene3D" id="1.10.1200.10">
    <property type="entry name" value="ACP-like"/>
    <property type="match status" value="1"/>
</dbReference>
<dbReference type="PANTHER" id="PTHR43775:SF51">
    <property type="entry name" value="INACTIVE PHENOLPHTHIOCEROL SYNTHESIS POLYKETIDE SYNTHASE TYPE I PKS1-RELATED"/>
    <property type="match status" value="1"/>
</dbReference>
<keyword evidence="3" id="KW-0808">Transferase</keyword>